<name>A0ACB0XP58_MELEN</name>
<organism evidence="1 2">
    <name type="scientific">Meloidogyne enterolobii</name>
    <name type="common">Root-knot nematode worm</name>
    <name type="synonym">Meloidogyne mayaguensis</name>
    <dbReference type="NCBI Taxonomy" id="390850"/>
    <lineage>
        <taxon>Eukaryota</taxon>
        <taxon>Metazoa</taxon>
        <taxon>Ecdysozoa</taxon>
        <taxon>Nematoda</taxon>
        <taxon>Chromadorea</taxon>
        <taxon>Rhabditida</taxon>
        <taxon>Tylenchina</taxon>
        <taxon>Tylenchomorpha</taxon>
        <taxon>Tylenchoidea</taxon>
        <taxon>Meloidogynidae</taxon>
        <taxon>Meloidogyninae</taxon>
        <taxon>Meloidogyne</taxon>
    </lineage>
</organism>
<dbReference type="Proteomes" id="UP001497535">
    <property type="component" value="Unassembled WGS sequence"/>
</dbReference>
<gene>
    <name evidence="1" type="ORF">MENTE1834_LOCUS1741</name>
</gene>
<dbReference type="EMBL" id="CAVMJV010000001">
    <property type="protein sequence ID" value="CAK5010860.1"/>
    <property type="molecule type" value="Genomic_DNA"/>
</dbReference>
<sequence>MKGIFIQNIFIIKILFSWNTSSPLKSRSEQPDSPIKTTNNDKNIIGLERFMQHSNGESNNGNKIQNEDKNKNEEEQNKEEDKDFRQFWSSIEIKQKNIEEEKNTNKSPPQLTKIISSPPPLPPSRPTSSAEIKNLPSLLDLNLTPPPSSSIHPPPSSSVKPFSFFGGQFGNNVKTANYGQTQKQSSPIRPFFNICPETPINVQQQQQELLSKGERIINIL</sequence>
<protein>
    <submittedName>
        <fullName evidence="1">Uncharacterized protein</fullName>
    </submittedName>
</protein>
<reference evidence="1" key="1">
    <citation type="submission" date="2023-11" db="EMBL/GenBank/DDBJ databases">
        <authorList>
            <person name="Poullet M."/>
        </authorList>
    </citation>
    <scope>NUCLEOTIDE SEQUENCE</scope>
    <source>
        <strain evidence="1">E1834</strain>
    </source>
</reference>
<comment type="caution">
    <text evidence="1">The sequence shown here is derived from an EMBL/GenBank/DDBJ whole genome shotgun (WGS) entry which is preliminary data.</text>
</comment>
<accession>A0ACB0XP58</accession>
<keyword evidence="2" id="KW-1185">Reference proteome</keyword>
<proteinExistence type="predicted"/>
<evidence type="ECO:0000313" key="1">
    <source>
        <dbReference type="EMBL" id="CAK5010860.1"/>
    </source>
</evidence>
<evidence type="ECO:0000313" key="2">
    <source>
        <dbReference type="Proteomes" id="UP001497535"/>
    </source>
</evidence>